<sequence>MAIEWKGETKSFSAMIESEYYLNHNEELSGLHWRHVTFNTDKSVKGVYHQSEKITVYRTLFSGHPQSLLKAEQGVEVENEGRMELRERLHVLGLVALEL</sequence>
<accession>A0ABR4AWK1</accession>
<dbReference type="EMBL" id="JBHFEH010000069">
    <property type="protein sequence ID" value="KAL2049206.1"/>
    <property type="molecule type" value="Genomic_DNA"/>
</dbReference>
<evidence type="ECO:0000313" key="1">
    <source>
        <dbReference type="EMBL" id="KAL2049206.1"/>
    </source>
</evidence>
<organism evidence="1 2">
    <name type="scientific">Lepraria finkii</name>
    <dbReference type="NCBI Taxonomy" id="1340010"/>
    <lineage>
        <taxon>Eukaryota</taxon>
        <taxon>Fungi</taxon>
        <taxon>Dikarya</taxon>
        <taxon>Ascomycota</taxon>
        <taxon>Pezizomycotina</taxon>
        <taxon>Lecanoromycetes</taxon>
        <taxon>OSLEUM clade</taxon>
        <taxon>Lecanoromycetidae</taxon>
        <taxon>Lecanorales</taxon>
        <taxon>Lecanorineae</taxon>
        <taxon>Stereocaulaceae</taxon>
        <taxon>Lepraria</taxon>
    </lineage>
</organism>
<keyword evidence="2" id="KW-1185">Reference proteome</keyword>
<evidence type="ECO:0000313" key="2">
    <source>
        <dbReference type="Proteomes" id="UP001590951"/>
    </source>
</evidence>
<name>A0ABR4AWK1_9LECA</name>
<comment type="caution">
    <text evidence="1">The sequence shown here is derived from an EMBL/GenBank/DDBJ whole genome shotgun (WGS) entry which is preliminary data.</text>
</comment>
<proteinExistence type="predicted"/>
<protein>
    <submittedName>
        <fullName evidence="1">Uncharacterized protein</fullName>
    </submittedName>
</protein>
<reference evidence="1 2" key="1">
    <citation type="submission" date="2024-09" db="EMBL/GenBank/DDBJ databases">
        <title>Rethinking Asexuality: The Enigmatic Case of Functional Sexual Genes in Lepraria (Stereocaulaceae).</title>
        <authorList>
            <person name="Doellman M."/>
            <person name="Sun Y."/>
            <person name="Barcenas-Pena A."/>
            <person name="Lumbsch H.T."/>
            <person name="Grewe F."/>
        </authorList>
    </citation>
    <scope>NUCLEOTIDE SEQUENCE [LARGE SCALE GENOMIC DNA]</scope>
    <source>
        <strain evidence="1 2">Grewe 0041</strain>
    </source>
</reference>
<gene>
    <name evidence="1" type="ORF">ABVK25_010556</name>
</gene>
<dbReference type="Proteomes" id="UP001590951">
    <property type="component" value="Unassembled WGS sequence"/>
</dbReference>